<dbReference type="PANTHER" id="PTHR43394:SF1">
    <property type="entry name" value="ATP-BINDING CASSETTE SUB-FAMILY B MEMBER 10, MITOCHONDRIAL"/>
    <property type="match status" value="1"/>
</dbReference>
<evidence type="ECO:0000256" key="5">
    <source>
        <dbReference type="ARBA" id="ARBA00022840"/>
    </source>
</evidence>
<dbReference type="Pfam" id="PF00664">
    <property type="entry name" value="ABC_membrane"/>
    <property type="match status" value="1"/>
</dbReference>
<sequence>MIKTDHHLLKRVLQDLLKKPLPVCILVIASFVQVGLSVYLPVLIGKAVDMSLSVNSWQTLKWLLGQMLVIIVVNTLIQWVMPLVYSRLLYQYSQQLKDKLLEKIHRLPFAYLDRQTIGDLVSRVITDTEQLINGLQMVFNQFILGLLTILCTIIAMAQIDWLMLILVLVLTPSSLFLARFIAQKSFHYAQAQTKSRGNLAQFTEEILRQEGLVQLFNAQEQSICDYHVLNKTYCEASQKAIFYASTVNPATRFINSVIYALLAGLGAVRIMAGLFSVGQLTTFLNVVVQYTKPFNDISSVLAEIQSSLACAQRLYDLLDIEIKEQEHFLTFKASAVKGQIDFEEVSFSYQKDRPLLKDINFSVPASSKVAIVGPTGAGKSTLINLLMRFYELDAGSIKLDKVPIKCYAKEELRSITGMVLQETWLKDATVHELIAYGSEEVSRDEVVAAAKAAHAHFFIMQLPKTYDTYLSASDDALSQGQLQLLAIARMFLKKPKVLILDEATSSIDIRTEAVIQEALKELMRGRTSFIIAHRLSTIQSADLILVMDQGRLVEWGTHASLMSKNGCYARLQKIE</sequence>
<dbReference type="AlphaFoldDB" id="A0A0H2UUP4"/>
<dbReference type="PROSITE" id="PS00211">
    <property type="entry name" value="ABC_TRANSPORTER_1"/>
    <property type="match status" value="1"/>
</dbReference>
<dbReference type="Pfam" id="PF00005">
    <property type="entry name" value="ABC_tran"/>
    <property type="match status" value="1"/>
</dbReference>
<organism evidence="11 12">
    <name type="scientific">Streptococcus pyogenes serotype M3 (strain ATCC BAA-595 / MGAS315)</name>
    <dbReference type="NCBI Taxonomy" id="198466"/>
    <lineage>
        <taxon>Bacteria</taxon>
        <taxon>Bacillati</taxon>
        <taxon>Bacillota</taxon>
        <taxon>Bacilli</taxon>
        <taxon>Lactobacillales</taxon>
        <taxon>Streptococcaceae</taxon>
        <taxon>Streptococcus</taxon>
    </lineage>
</organism>
<evidence type="ECO:0000313" key="11">
    <source>
        <dbReference type="EMBL" id="AAM79414.1"/>
    </source>
</evidence>
<dbReference type="Gene3D" id="3.40.50.300">
    <property type="entry name" value="P-loop containing nucleotide triphosphate hydrolases"/>
    <property type="match status" value="1"/>
</dbReference>
<dbReference type="FunFam" id="3.40.50.300:FF:000287">
    <property type="entry name" value="Multidrug ABC transporter ATP-binding protein"/>
    <property type="match status" value="1"/>
</dbReference>
<evidence type="ECO:0000256" key="1">
    <source>
        <dbReference type="ARBA" id="ARBA00004651"/>
    </source>
</evidence>
<feature type="domain" description="ABC transmembrane type-1" evidence="10">
    <location>
        <begin position="25"/>
        <end position="306"/>
    </location>
</feature>
<dbReference type="InterPro" id="IPR027417">
    <property type="entry name" value="P-loop_NTPase"/>
</dbReference>
<dbReference type="InterPro" id="IPR003439">
    <property type="entry name" value="ABC_transporter-like_ATP-bd"/>
</dbReference>
<keyword evidence="5 11" id="KW-0067">ATP-binding</keyword>
<dbReference type="GO" id="GO:0016887">
    <property type="term" value="F:ATP hydrolysis activity"/>
    <property type="evidence" value="ECO:0007669"/>
    <property type="project" value="InterPro"/>
</dbReference>
<dbReference type="GO" id="GO:0015421">
    <property type="term" value="F:ABC-type oligopeptide transporter activity"/>
    <property type="evidence" value="ECO:0007669"/>
    <property type="project" value="TreeGrafter"/>
</dbReference>
<evidence type="ECO:0000256" key="2">
    <source>
        <dbReference type="ARBA" id="ARBA00022448"/>
    </source>
</evidence>
<evidence type="ECO:0000259" key="10">
    <source>
        <dbReference type="PROSITE" id="PS50929"/>
    </source>
</evidence>
<dbReference type="SUPFAM" id="SSF52540">
    <property type="entry name" value="P-loop containing nucleoside triphosphate hydrolases"/>
    <property type="match status" value="1"/>
</dbReference>
<protein>
    <submittedName>
        <fullName evidence="11">Putative ABC transporter (ATP-binding protein)</fullName>
    </submittedName>
</protein>
<keyword evidence="3 8" id="KW-0812">Transmembrane</keyword>
<feature type="domain" description="ABC transporter" evidence="9">
    <location>
        <begin position="340"/>
        <end position="574"/>
    </location>
</feature>
<proteinExistence type="predicted"/>
<keyword evidence="6 8" id="KW-1133">Transmembrane helix</keyword>
<dbReference type="Proteomes" id="UP000000564">
    <property type="component" value="Chromosome"/>
</dbReference>
<feature type="transmembrane region" description="Helical" evidence="8">
    <location>
        <begin position="138"/>
        <end position="155"/>
    </location>
</feature>
<gene>
    <name evidence="11" type="ordered locus">SpyM3_0807</name>
</gene>
<evidence type="ECO:0000256" key="7">
    <source>
        <dbReference type="ARBA" id="ARBA00023136"/>
    </source>
</evidence>
<feature type="transmembrane region" description="Helical" evidence="8">
    <location>
        <begin position="21"/>
        <end position="42"/>
    </location>
</feature>
<dbReference type="PROSITE" id="PS50893">
    <property type="entry name" value="ABC_TRANSPORTER_2"/>
    <property type="match status" value="1"/>
</dbReference>
<dbReference type="SUPFAM" id="SSF90123">
    <property type="entry name" value="ABC transporter transmembrane region"/>
    <property type="match status" value="1"/>
</dbReference>
<reference evidence="11 12" key="1">
    <citation type="journal article" date="2002" name="Proc. Natl. Acad. Sci. U.S.A.">
        <title>Genome sequence of a serotype M3 strain of group A Streptococcus: phage-encoded toxins, the high-virulence phenotype, and clone emergence.</title>
        <authorList>
            <person name="Beres S.B."/>
            <person name="Sylva G.L."/>
            <person name="Barbian K.D."/>
            <person name="Lei B."/>
            <person name="Hoff J.S."/>
            <person name="Mammarella N.D."/>
            <person name="Liu M.Y."/>
            <person name="Smoot J.C."/>
            <person name="Porcella S.F."/>
            <person name="Parkins L.D."/>
            <person name="Campbell D.S."/>
            <person name="Smith T.M."/>
            <person name="McCormick J.K."/>
            <person name="Leung D.Y."/>
            <person name="Schlievert P.M."/>
            <person name="Musser J.M."/>
        </authorList>
    </citation>
    <scope>NUCLEOTIDE SEQUENCE [LARGE SCALE GENOMIC DNA]</scope>
    <source>
        <strain evidence="12">ATCC BAA-595 / MGAS315</strain>
    </source>
</reference>
<feature type="transmembrane region" description="Helical" evidence="8">
    <location>
        <begin position="257"/>
        <end position="277"/>
    </location>
</feature>
<dbReference type="Gene3D" id="1.20.1560.10">
    <property type="entry name" value="ABC transporter type 1, transmembrane domain"/>
    <property type="match status" value="1"/>
</dbReference>
<comment type="subcellular location">
    <subcellularLocation>
        <location evidence="1">Cell membrane</location>
        <topology evidence="1">Multi-pass membrane protein</topology>
    </subcellularLocation>
</comment>
<dbReference type="PANTHER" id="PTHR43394">
    <property type="entry name" value="ATP-DEPENDENT PERMEASE MDL1, MITOCHONDRIAL"/>
    <property type="match status" value="1"/>
</dbReference>
<dbReference type="GO" id="GO:0005524">
    <property type="term" value="F:ATP binding"/>
    <property type="evidence" value="ECO:0007669"/>
    <property type="project" value="UniProtKB-KW"/>
</dbReference>
<dbReference type="CDD" id="cd18547">
    <property type="entry name" value="ABC_6TM_Tm288_like"/>
    <property type="match status" value="1"/>
</dbReference>
<evidence type="ECO:0000256" key="8">
    <source>
        <dbReference type="SAM" id="Phobius"/>
    </source>
</evidence>
<keyword evidence="2" id="KW-0813">Transport</keyword>
<feature type="transmembrane region" description="Helical" evidence="8">
    <location>
        <begin position="62"/>
        <end position="85"/>
    </location>
</feature>
<keyword evidence="4" id="KW-0547">Nucleotide-binding</keyword>
<evidence type="ECO:0000313" key="12">
    <source>
        <dbReference type="Proteomes" id="UP000000564"/>
    </source>
</evidence>
<name>A0A0H2UUP4_STRP3</name>
<dbReference type="InterPro" id="IPR011527">
    <property type="entry name" value="ABC1_TM_dom"/>
</dbReference>
<evidence type="ECO:0000256" key="3">
    <source>
        <dbReference type="ARBA" id="ARBA00022692"/>
    </source>
</evidence>
<evidence type="ECO:0000256" key="6">
    <source>
        <dbReference type="ARBA" id="ARBA00022989"/>
    </source>
</evidence>
<dbReference type="InterPro" id="IPR036640">
    <property type="entry name" value="ABC1_TM_sf"/>
</dbReference>
<dbReference type="HOGENOM" id="CLU_000604_84_4_9"/>
<keyword evidence="7 8" id="KW-0472">Membrane</keyword>
<evidence type="ECO:0000259" key="9">
    <source>
        <dbReference type="PROSITE" id="PS50893"/>
    </source>
</evidence>
<feature type="transmembrane region" description="Helical" evidence="8">
    <location>
        <begin position="161"/>
        <end position="182"/>
    </location>
</feature>
<dbReference type="EMBL" id="AE014074">
    <property type="protein sequence ID" value="AAM79414.1"/>
    <property type="molecule type" value="Genomic_DNA"/>
</dbReference>
<dbReference type="InterPro" id="IPR017871">
    <property type="entry name" value="ABC_transporter-like_CS"/>
</dbReference>
<dbReference type="SMART" id="SM00382">
    <property type="entry name" value="AAA"/>
    <property type="match status" value="1"/>
</dbReference>
<accession>A0A0H2UUP4</accession>
<evidence type="ECO:0000256" key="4">
    <source>
        <dbReference type="ARBA" id="ARBA00022741"/>
    </source>
</evidence>
<dbReference type="InterPro" id="IPR003593">
    <property type="entry name" value="AAA+_ATPase"/>
</dbReference>
<dbReference type="GO" id="GO:0005886">
    <property type="term" value="C:plasma membrane"/>
    <property type="evidence" value="ECO:0007669"/>
    <property type="project" value="UniProtKB-SubCell"/>
</dbReference>
<dbReference type="InterPro" id="IPR039421">
    <property type="entry name" value="Type_1_exporter"/>
</dbReference>
<dbReference type="PROSITE" id="PS50929">
    <property type="entry name" value="ABC_TM1F"/>
    <property type="match status" value="1"/>
</dbReference>
<dbReference type="KEGG" id="spg:SpyM3_0807"/>
<dbReference type="RefSeq" id="WP_011054494.1">
    <property type="nucleotide sequence ID" value="NC_004070.1"/>
</dbReference>